<feature type="region of interest" description="Disordered" evidence="2">
    <location>
        <begin position="268"/>
        <end position="290"/>
    </location>
</feature>
<proteinExistence type="predicted"/>
<gene>
    <name evidence="3" type="ORF">KUTeg_014043</name>
</gene>
<keyword evidence="4" id="KW-1185">Reference proteome</keyword>
<comment type="caution">
    <text evidence="3">The sequence shown here is derived from an EMBL/GenBank/DDBJ whole genome shotgun (WGS) entry which is preliminary data.</text>
</comment>
<evidence type="ECO:0000313" key="3">
    <source>
        <dbReference type="EMBL" id="KAJ8309169.1"/>
    </source>
</evidence>
<dbReference type="PANTHER" id="PTHR24111:SF3">
    <property type="entry name" value="LEUCINE-RICH REPEAT-CONTAINING PROTEIN 73"/>
    <property type="match status" value="1"/>
</dbReference>
<protein>
    <recommendedName>
        <fullName evidence="5">RNI-like protein</fullName>
    </recommendedName>
</protein>
<dbReference type="PANTHER" id="PTHR24111">
    <property type="entry name" value="LEUCINE-RICH REPEAT-CONTAINING PROTEIN 34"/>
    <property type="match status" value="1"/>
</dbReference>
<dbReference type="Gene3D" id="3.80.10.10">
    <property type="entry name" value="Ribonuclease Inhibitor"/>
    <property type="match status" value="2"/>
</dbReference>
<keyword evidence="1" id="KW-0677">Repeat</keyword>
<evidence type="ECO:0000313" key="4">
    <source>
        <dbReference type="Proteomes" id="UP001217089"/>
    </source>
</evidence>
<accession>A0ABQ9EVG3</accession>
<dbReference type="SMART" id="SM00368">
    <property type="entry name" value="LRR_RI"/>
    <property type="match status" value="4"/>
</dbReference>
<dbReference type="InterPro" id="IPR052201">
    <property type="entry name" value="LRR-containing_regulator"/>
</dbReference>
<reference evidence="3 4" key="1">
    <citation type="submission" date="2022-12" db="EMBL/GenBank/DDBJ databases">
        <title>Chromosome-level genome of Tegillarca granosa.</title>
        <authorList>
            <person name="Kim J."/>
        </authorList>
    </citation>
    <scope>NUCLEOTIDE SEQUENCE [LARGE SCALE GENOMIC DNA]</scope>
    <source>
        <strain evidence="3">Teg-2019</strain>
        <tissue evidence="3">Adductor muscle</tissue>
    </source>
</reference>
<evidence type="ECO:0000256" key="2">
    <source>
        <dbReference type="SAM" id="MobiDB-lite"/>
    </source>
</evidence>
<name>A0ABQ9EVG3_TEGGR</name>
<evidence type="ECO:0000256" key="1">
    <source>
        <dbReference type="ARBA" id="ARBA00022737"/>
    </source>
</evidence>
<sequence>MNDSLQFANESLKDFDVKNICNSLQGDQIRSISLRECELSDKDFKKIIKGIGKNKSILQLGLNVGVVSNTTRIDALVEALKKNRSLTALFISGNSFGDEGMKVICEALTHHPNIISLDISDCNLGDGCIESICDLLPCNGAKSGLMDLTISFNPDISTKGWAKFGIALAASNTLRELYVDYNTLGDYAASCILIGLTSNRKIEVLDLESTGVTDDTAQLIMYLVENFPVRLRKLVLDENKIGEDILQTIKDKYRILAEALEAGLRTTENDTVPTALQEGDTEMNDTLTEK</sequence>
<dbReference type="EMBL" id="JARBDR010000657">
    <property type="protein sequence ID" value="KAJ8309169.1"/>
    <property type="molecule type" value="Genomic_DNA"/>
</dbReference>
<organism evidence="3 4">
    <name type="scientific">Tegillarca granosa</name>
    <name type="common">Malaysian cockle</name>
    <name type="synonym">Anadara granosa</name>
    <dbReference type="NCBI Taxonomy" id="220873"/>
    <lineage>
        <taxon>Eukaryota</taxon>
        <taxon>Metazoa</taxon>
        <taxon>Spiralia</taxon>
        <taxon>Lophotrochozoa</taxon>
        <taxon>Mollusca</taxon>
        <taxon>Bivalvia</taxon>
        <taxon>Autobranchia</taxon>
        <taxon>Pteriomorphia</taxon>
        <taxon>Arcoida</taxon>
        <taxon>Arcoidea</taxon>
        <taxon>Arcidae</taxon>
        <taxon>Tegillarca</taxon>
    </lineage>
</organism>
<dbReference type="Proteomes" id="UP001217089">
    <property type="component" value="Unassembled WGS sequence"/>
</dbReference>
<dbReference type="Pfam" id="PF13516">
    <property type="entry name" value="LRR_6"/>
    <property type="match status" value="3"/>
</dbReference>
<evidence type="ECO:0008006" key="5">
    <source>
        <dbReference type="Google" id="ProtNLM"/>
    </source>
</evidence>
<dbReference type="SUPFAM" id="SSF52047">
    <property type="entry name" value="RNI-like"/>
    <property type="match status" value="1"/>
</dbReference>
<dbReference type="InterPro" id="IPR001611">
    <property type="entry name" value="Leu-rich_rpt"/>
</dbReference>
<dbReference type="InterPro" id="IPR032675">
    <property type="entry name" value="LRR_dom_sf"/>
</dbReference>